<sequence length="268" mass="30052">CWNIPNYTNPVRTTYVAKPAEPNTAANNHGTILHPFSSIQSSSIFPRENEETKRLFTKKTYQRERKIDCSRAGNRQRLSRVERRLDYRRSAGRLVVRRTVGGWTNSDRDTASGPKGGDARIKTRLEGPRRAIVSLIVARRHRLPMCANKTPEANTPERRTAGRDRQGETPSAGQIKQTRLSRPLVIPQRDKPLHLARRSSSDLTVNGNADVILTTTTESFGIRPLIYWMQISRHGSSKPMFAAETIPRDMPVNTGDSLLVADSADSPS</sequence>
<feature type="non-terminal residue" evidence="2">
    <location>
        <position position="268"/>
    </location>
</feature>
<feature type="region of interest" description="Disordered" evidence="1">
    <location>
        <begin position="103"/>
        <end position="122"/>
    </location>
</feature>
<dbReference type="Proteomes" id="UP001177670">
    <property type="component" value="Unassembled WGS sequence"/>
</dbReference>
<evidence type="ECO:0000256" key="1">
    <source>
        <dbReference type="SAM" id="MobiDB-lite"/>
    </source>
</evidence>
<reference evidence="2" key="1">
    <citation type="submission" date="2021-10" db="EMBL/GenBank/DDBJ databases">
        <title>Melipona bicolor Genome sequencing and assembly.</title>
        <authorList>
            <person name="Araujo N.S."/>
            <person name="Arias M.C."/>
        </authorList>
    </citation>
    <scope>NUCLEOTIDE SEQUENCE</scope>
    <source>
        <strain evidence="2">USP_2M_L1-L4_2017</strain>
        <tissue evidence="2">Whole body</tissue>
    </source>
</reference>
<protein>
    <submittedName>
        <fullName evidence="2">Uncharacterized protein</fullName>
    </submittedName>
</protein>
<name>A0AA40G9X0_9HYME</name>
<accession>A0AA40G9X0</accession>
<keyword evidence="3" id="KW-1185">Reference proteome</keyword>
<dbReference type="AlphaFoldDB" id="A0AA40G9X0"/>
<feature type="compositionally biased region" description="Polar residues" evidence="1">
    <location>
        <begin position="168"/>
        <end position="180"/>
    </location>
</feature>
<proteinExistence type="predicted"/>
<dbReference type="EMBL" id="JAHYIQ010000003">
    <property type="protein sequence ID" value="KAK1133727.1"/>
    <property type="molecule type" value="Genomic_DNA"/>
</dbReference>
<gene>
    <name evidence="2" type="ORF">K0M31_011521</name>
</gene>
<evidence type="ECO:0000313" key="2">
    <source>
        <dbReference type="EMBL" id="KAK1133727.1"/>
    </source>
</evidence>
<comment type="caution">
    <text evidence="2">The sequence shown here is derived from an EMBL/GenBank/DDBJ whole genome shotgun (WGS) entry which is preliminary data.</text>
</comment>
<organism evidence="2 3">
    <name type="scientific">Melipona bicolor</name>
    <dbReference type="NCBI Taxonomy" id="60889"/>
    <lineage>
        <taxon>Eukaryota</taxon>
        <taxon>Metazoa</taxon>
        <taxon>Ecdysozoa</taxon>
        <taxon>Arthropoda</taxon>
        <taxon>Hexapoda</taxon>
        <taxon>Insecta</taxon>
        <taxon>Pterygota</taxon>
        <taxon>Neoptera</taxon>
        <taxon>Endopterygota</taxon>
        <taxon>Hymenoptera</taxon>
        <taxon>Apocrita</taxon>
        <taxon>Aculeata</taxon>
        <taxon>Apoidea</taxon>
        <taxon>Anthophila</taxon>
        <taxon>Apidae</taxon>
        <taxon>Melipona</taxon>
    </lineage>
</organism>
<feature type="compositionally biased region" description="Basic and acidic residues" evidence="1">
    <location>
        <begin position="155"/>
        <end position="167"/>
    </location>
</feature>
<feature type="region of interest" description="Disordered" evidence="1">
    <location>
        <begin position="147"/>
        <end position="180"/>
    </location>
</feature>
<evidence type="ECO:0000313" key="3">
    <source>
        <dbReference type="Proteomes" id="UP001177670"/>
    </source>
</evidence>
<feature type="region of interest" description="Disordered" evidence="1">
    <location>
        <begin position="249"/>
        <end position="268"/>
    </location>
</feature>